<evidence type="ECO:0000313" key="17">
    <source>
        <dbReference type="Proteomes" id="UP000287243"/>
    </source>
</evidence>
<accession>A0A410P4K3</accession>
<name>A0A410P4K3_VELA1</name>
<dbReference type="InterPro" id="IPR045865">
    <property type="entry name" value="ACT-like_dom_sf"/>
</dbReference>
<dbReference type="SUPFAM" id="SSF55021">
    <property type="entry name" value="ACT-like"/>
    <property type="match status" value="2"/>
</dbReference>
<dbReference type="PIRSF" id="PIRSF000726">
    <property type="entry name" value="Asp_kin"/>
    <property type="match status" value="1"/>
</dbReference>
<feature type="binding site" evidence="12">
    <location>
        <position position="179"/>
    </location>
    <ligand>
        <name>ATP</name>
        <dbReference type="ChEBI" id="CHEBI:30616"/>
    </ligand>
</feature>
<dbReference type="Gene3D" id="3.40.1160.10">
    <property type="entry name" value="Acetylglutamate kinase-like"/>
    <property type="match status" value="1"/>
</dbReference>
<dbReference type="InterPro" id="IPR002912">
    <property type="entry name" value="ACT_dom"/>
</dbReference>
<evidence type="ECO:0000256" key="12">
    <source>
        <dbReference type="PIRSR" id="PIRSR000726-1"/>
    </source>
</evidence>
<dbReference type="Pfam" id="PF00696">
    <property type="entry name" value="AA_kinase"/>
    <property type="match status" value="1"/>
</dbReference>
<dbReference type="GO" id="GO:0009088">
    <property type="term" value="P:threonine biosynthetic process"/>
    <property type="evidence" value="ECO:0007669"/>
    <property type="project" value="UniProtKB-UniPathway"/>
</dbReference>
<keyword evidence="17" id="KW-1185">Reference proteome</keyword>
<dbReference type="NCBIfam" id="NF005155">
    <property type="entry name" value="PRK06635.1-4"/>
    <property type="match status" value="1"/>
</dbReference>
<dbReference type="GO" id="GO:0004072">
    <property type="term" value="F:aspartate kinase activity"/>
    <property type="evidence" value="ECO:0007669"/>
    <property type="project" value="UniProtKB-EC"/>
</dbReference>
<keyword evidence="7 12" id="KW-0547">Nucleotide-binding</keyword>
<dbReference type="InterPro" id="IPR018042">
    <property type="entry name" value="Aspartate_kinase_CS"/>
</dbReference>
<dbReference type="PANTHER" id="PTHR21499:SF3">
    <property type="entry name" value="ASPARTOKINASE"/>
    <property type="match status" value="1"/>
</dbReference>
<comment type="similarity">
    <text evidence="4 13">Belongs to the aspartokinase family.</text>
</comment>
<dbReference type="NCBIfam" id="TIGR00657">
    <property type="entry name" value="asp_kinases"/>
    <property type="match status" value="1"/>
</dbReference>
<protein>
    <recommendedName>
        <fullName evidence="13">Aspartokinase</fullName>
        <ecNumber evidence="13">2.7.2.4</ecNumber>
    </recommendedName>
</protein>
<gene>
    <name evidence="16" type="ORF">BU251_04785</name>
</gene>
<comment type="pathway">
    <text evidence="3 14">Amino-acid biosynthesis; L-threonine biosynthesis; L-threonine from L-aspartate: step 1/5.</text>
</comment>
<dbReference type="Gene3D" id="3.30.2130.10">
    <property type="entry name" value="VC0802-like"/>
    <property type="match status" value="1"/>
</dbReference>
<keyword evidence="10" id="KW-0457">Lysine biosynthesis</keyword>
<evidence type="ECO:0000256" key="2">
    <source>
        <dbReference type="ARBA" id="ARBA00004986"/>
    </source>
</evidence>
<dbReference type="Pfam" id="PF01842">
    <property type="entry name" value="ACT"/>
    <property type="match status" value="1"/>
</dbReference>
<dbReference type="CDD" id="cd04913">
    <property type="entry name" value="ACT_AKii-LysC-BS-like_1"/>
    <property type="match status" value="1"/>
</dbReference>
<keyword evidence="9 12" id="KW-0067">ATP-binding</keyword>
<dbReference type="GO" id="GO:0005829">
    <property type="term" value="C:cytosol"/>
    <property type="evidence" value="ECO:0007669"/>
    <property type="project" value="TreeGrafter"/>
</dbReference>
<comment type="catalytic activity">
    <reaction evidence="11 13">
        <text>L-aspartate + ATP = 4-phospho-L-aspartate + ADP</text>
        <dbReference type="Rhea" id="RHEA:23776"/>
        <dbReference type="ChEBI" id="CHEBI:29991"/>
        <dbReference type="ChEBI" id="CHEBI:30616"/>
        <dbReference type="ChEBI" id="CHEBI:57535"/>
        <dbReference type="ChEBI" id="CHEBI:456216"/>
        <dbReference type="EC" id="2.7.2.4"/>
    </reaction>
</comment>
<evidence type="ECO:0000256" key="13">
    <source>
        <dbReference type="RuleBase" id="RU003448"/>
    </source>
</evidence>
<evidence type="ECO:0000256" key="6">
    <source>
        <dbReference type="ARBA" id="ARBA00022679"/>
    </source>
</evidence>
<dbReference type="GO" id="GO:0009090">
    <property type="term" value="P:homoserine biosynthetic process"/>
    <property type="evidence" value="ECO:0007669"/>
    <property type="project" value="TreeGrafter"/>
</dbReference>
<evidence type="ECO:0000313" key="16">
    <source>
        <dbReference type="EMBL" id="QAT17096.1"/>
    </source>
</evidence>
<dbReference type="KEGG" id="vai:BU251_04785"/>
<dbReference type="PROSITE" id="PS51671">
    <property type="entry name" value="ACT"/>
    <property type="match status" value="2"/>
</dbReference>
<evidence type="ECO:0000256" key="1">
    <source>
        <dbReference type="ARBA" id="ARBA00004766"/>
    </source>
</evidence>
<dbReference type="SUPFAM" id="SSF53633">
    <property type="entry name" value="Carbamate kinase-like"/>
    <property type="match status" value="1"/>
</dbReference>
<evidence type="ECO:0000256" key="14">
    <source>
        <dbReference type="RuleBase" id="RU004249"/>
    </source>
</evidence>
<feature type="binding site" evidence="12">
    <location>
        <position position="74"/>
    </location>
    <ligand>
        <name>substrate</name>
    </ligand>
</feature>
<feature type="binding site" evidence="12">
    <location>
        <position position="47"/>
    </location>
    <ligand>
        <name>substrate</name>
    </ligand>
</feature>
<dbReference type="UniPathway" id="UPA00051">
    <property type="reaction ID" value="UER00462"/>
</dbReference>
<evidence type="ECO:0000256" key="4">
    <source>
        <dbReference type="ARBA" id="ARBA00010122"/>
    </source>
</evidence>
<dbReference type="CDD" id="cd04261">
    <property type="entry name" value="AAK_AKii-LysC-BS"/>
    <property type="match status" value="1"/>
</dbReference>
<evidence type="ECO:0000256" key="5">
    <source>
        <dbReference type="ARBA" id="ARBA00022605"/>
    </source>
</evidence>
<dbReference type="Proteomes" id="UP000287243">
    <property type="component" value="Chromosome"/>
</dbReference>
<evidence type="ECO:0000256" key="11">
    <source>
        <dbReference type="ARBA" id="ARBA00047872"/>
    </source>
</evidence>
<dbReference type="InterPro" id="IPR054352">
    <property type="entry name" value="ACT_Aspartokinase"/>
</dbReference>
<dbReference type="EMBL" id="CP019384">
    <property type="protein sequence ID" value="QAT17096.1"/>
    <property type="molecule type" value="Genomic_DNA"/>
</dbReference>
<feature type="domain" description="ACT" evidence="15">
    <location>
        <begin position="264"/>
        <end position="341"/>
    </location>
</feature>
<dbReference type="InterPro" id="IPR036393">
    <property type="entry name" value="AceGlu_kinase-like_sf"/>
</dbReference>
<dbReference type="NCBIfam" id="TIGR00656">
    <property type="entry name" value="asp_kin_monofn"/>
    <property type="match status" value="1"/>
</dbReference>
<comment type="pathway">
    <text evidence="2 14">Amino-acid biosynthesis; L-methionine biosynthesis via de novo pathway; L-homoserine from L-aspartate: step 1/3.</text>
</comment>
<dbReference type="FunFam" id="3.40.1160.10:FF:000002">
    <property type="entry name" value="Aspartokinase"/>
    <property type="match status" value="1"/>
</dbReference>
<dbReference type="InterPro" id="IPR041740">
    <property type="entry name" value="AKii-LysC-BS"/>
</dbReference>
<evidence type="ECO:0000256" key="8">
    <source>
        <dbReference type="ARBA" id="ARBA00022777"/>
    </source>
</evidence>
<dbReference type="CDD" id="cd04936">
    <property type="entry name" value="ACT_AKii-LysC-BS-like_2"/>
    <property type="match status" value="1"/>
</dbReference>
<evidence type="ECO:0000256" key="3">
    <source>
        <dbReference type="ARBA" id="ARBA00005139"/>
    </source>
</evidence>
<dbReference type="AlphaFoldDB" id="A0A410P4K3"/>
<dbReference type="GO" id="GO:0005524">
    <property type="term" value="F:ATP binding"/>
    <property type="evidence" value="ECO:0007669"/>
    <property type="project" value="UniProtKB-KW"/>
</dbReference>
<dbReference type="EC" id="2.7.2.4" evidence="13"/>
<dbReference type="InterPro" id="IPR001048">
    <property type="entry name" value="Asp/Glu/Uridylate_kinase"/>
</dbReference>
<sequence length="406" mass="43661">MKVLVQKFGGSSVANVDRIKNVARRVVSYRAKGWKLVVVVSALGDTTDELIELAGQITSEPPAREMDMLLSTGEQISCSLLAMAIEELGYDAISFTGGQVGIVTDKTHTKAKIVDISAGRIRRALQEGKIVIVAGFQGVTQDQDITTLGRGGSDLTAVALAKAIGAKTCEIYTDVEGVYTTDPRIVPEARKLKQITYDEMLEMASLGAQVMQARSIEVAKKFDIPIHVRSSFNAAEGTLILKEADKMEDFVISGVTLNKNEAKVTVCDVPDKPGIAAKLFRELSREGINVDTIVQNVSRTGFTDVSFTVSLADLAKTKKVMEKFASKIHAGKVLEDKDIARVSIVGVGMKTHSGVAAGMFEALAQKKINIGMITTSEISISCIIRKKDAEKAVRSIHAKFGLGKQA</sequence>
<comment type="pathway">
    <text evidence="1 14">Amino-acid biosynthesis; L-lysine biosynthesis via DAP pathway; (S)-tetrahydrodipicolinate from L-aspartate: step 1/4.</text>
</comment>
<evidence type="ECO:0000259" key="15">
    <source>
        <dbReference type="PROSITE" id="PS51671"/>
    </source>
</evidence>
<feature type="binding site" evidence="12">
    <location>
        <begin position="7"/>
        <end position="10"/>
    </location>
    <ligand>
        <name>ATP</name>
        <dbReference type="ChEBI" id="CHEBI:30616"/>
    </ligand>
</feature>
<organism evidence="16 17">
    <name type="scientific">Velamenicoccus archaeovorus</name>
    <dbReference type="NCBI Taxonomy" id="1930593"/>
    <lineage>
        <taxon>Bacteria</taxon>
        <taxon>Pseudomonadati</taxon>
        <taxon>Candidatus Omnitrophota</taxon>
        <taxon>Candidatus Velamenicoccus</taxon>
    </lineage>
</organism>
<dbReference type="InterPro" id="IPR005260">
    <property type="entry name" value="Asp_kin_monofn"/>
</dbReference>
<dbReference type="RefSeq" id="WP_128699740.1">
    <property type="nucleotide sequence ID" value="NZ_CP019384.1"/>
</dbReference>
<evidence type="ECO:0000256" key="7">
    <source>
        <dbReference type="ARBA" id="ARBA00022741"/>
    </source>
</evidence>
<dbReference type="UniPathway" id="UPA00034">
    <property type="reaction ID" value="UER00015"/>
</dbReference>
<keyword evidence="8 13" id="KW-0418">Kinase</keyword>
<dbReference type="UniPathway" id="UPA00050">
    <property type="reaction ID" value="UER00461"/>
</dbReference>
<dbReference type="GO" id="GO:0009089">
    <property type="term" value="P:lysine biosynthetic process via diaminopimelate"/>
    <property type="evidence" value="ECO:0007669"/>
    <property type="project" value="UniProtKB-UniPathway"/>
</dbReference>
<keyword evidence="6 13" id="KW-0808">Transferase</keyword>
<feature type="domain" description="ACT" evidence="15">
    <location>
        <begin position="344"/>
        <end position="406"/>
    </location>
</feature>
<dbReference type="PANTHER" id="PTHR21499">
    <property type="entry name" value="ASPARTATE KINASE"/>
    <property type="match status" value="1"/>
</dbReference>
<feature type="binding site" evidence="12">
    <location>
        <position position="184"/>
    </location>
    <ligand>
        <name>ATP</name>
        <dbReference type="ChEBI" id="CHEBI:30616"/>
    </ligand>
</feature>
<evidence type="ECO:0000256" key="10">
    <source>
        <dbReference type="ARBA" id="ARBA00023154"/>
    </source>
</evidence>
<dbReference type="InterPro" id="IPR001341">
    <property type="entry name" value="Asp_kinase"/>
</dbReference>
<evidence type="ECO:0000256" key="9">
    <source>
        <dbReference type="ARBA" id="ARBA00022840"/>
    </source>
</evidence>
<keyword evidence="5 14" id="KW-0028">Amino-acid biosynthesis</keyword>
<feature type="binding site" evidence="12">
    <location>
        <begin position="173"/>
        <end position="174"/>
    </location>
    <ligand>
        <name>ATP</name>
        <dbReference type="ChEBI" id="CHEBI:30616"/>
    </ligand>
</feature>
<dbReference type="FunFam" id="3.30.2130.10:FF:000002">
    <property type="entry name" value="Aspartokinase"/>
    <property type="match status" value="1"/>
</dbReference>
<dbReference type="OrthoDB" id="9799110at2"/>
<reference evidence="16 17" key="1">
    <citation type="submission" date="2017-01" db="EMBL/GenBank/DDBJ databases">
        <title>First insights into the biology of 'candidatus Vampirococcus archaeovorus'.</title>
        <authorList>
            <person name="Kizina J."/>
            <person name="Jordan S."/>
            <person name="Stueber K."/>
            <person name="Reinhardt R."/>
            <person name="Harder J."/>
        </authorList>
    </citation>
    <scope>NUCLEOTIDE SEQUENCE [LARGE SCALE GENOMIC DNA]</scope>
    <source>
        <strain evidence="16 17">LiM</strain>
    </source>
</reference>
<dbReference type="Pfam" id="PF22468">
    <property type="entry name" value="ACT_9"/>
    <property type="match status" value="1"/>
</dbReference>
<proteinExistence type="inferred from homology"/>
<dbReference type="NCBIfam" id="NF005154">
    <property type="entry name" value="PRK06635.1-2"/>
    <property type="match status" value="1"/>
</dbReference>
<dbReference type="PROSITE" id="PS00324">
    <property type="entry name" value="ASPARTOKINASE"/>
    <property type="match status" value="1"/>
</dbReference>